<evidence type="ECO:0000256" key="3">
    <source>
        <dbReference type="ARBA" id="ARBA00050326"/>
    </source>
</evidence>
<name>A0A4R2N965_9BACL</name>
<dbReference type="InterPro" id="IPR016163">
    <property type="entry name" value="Ald_DH_C"/>
</dbReference>
<evidence type="ECO:0000259" key="7">
    <source>
        <dbReference type="Pfam" id="PF00171"/>
    </source>
</evidence>
<evidence type="ECO:0000313" key="8">
    <source>
        <dbReference type="EMBL" id="TCP17532.1"/>
    </source>
</evidence>
<dbReference type="OrthoDB" id="20170at2"/>
<dbReference type="Gene3D" id="3.40.309.10">
    <property type="entry name" value="Aldehyde Dehydrogenase, Chain A, domain 2"/>
    <property type="match status" value="1"/>
</dbReference>
<dbReference type="EMBL" id="SLXK01000077">
    <property type="protein sequence ID" value="TCP17532.1"/>
    <property type="molecule type" value="Genomic_DNA"/>
</dbReference>
<evidence type="ECO:0000256" key="4">
    <source>
        <dbReference type="ARBA" id="ARBA00054572"/>
    </source>
</evidence>
<dbReference type="PANTHER" id="PTHR42991">
    <property type="entry name" value="ALDEHYDE DEHYDROGENASE"/>
    <property type="match status" value="1"/>
</dbReference>
<dbReference type="RefSeq" id="WP_132748685.1">
    <property type="nucleotide sequence ID" value="NZ_SLXK01000077.1"/>
</dbReference>
<dbReference type="FunFam" id="3.40.605.10:FF:000007">
    <property type="entry name" value="NAD/NADP-dependent betaine aldehyde dehydrogenase"/>
    <property type="match status" value="1"/>
</dbReference>
<dbReference type="CDD" id="cd07149">
    <property type="entry name" value="ALDH_y4uC"/>
    <property type="match status" value="1"/>
</dbReference>
<feature type="domain" description="Aldehyde dehydrogenase" evidence="7">
    <location>
        <begin position="25"/>
        <end position="473"/>
    </location>
</feature>
<evidence type="ECO:0000256" key="6">
    <source>
        <dbReference type="ARBA" id="ARBA00067277"/>
    </source>
</evidence>
<protein>
    <recommendedName>
        <fullName evidence="6">3-sulfolactaldehyde dehydrogenase</fullName>
        <ecNumber evidence="5">1.2.1.97</ecNumber>
    </recommendedName>
</protein>
<comment type="similarity">
    <text evidence="1">Belongs to the aldehyde dehydrogenase family.</text>
</comment>
<dbReference type="InterPro" id="IPR015590">
    <property type="entry name" value="Aldehyde_DH_dom"/>
</dbReference>
<dbReference type="InterPro" id="IPR016161">
    <property type="entry name" value="Ald_DH/histidinol_DH"/>
</dbReference>
<evidence type="ECO:0000313" key="9">
    <source>
        <dbReference type="Proteomes" id="UP000295416"/>
    </source>
</evidence>
<dbReference type="PANTHER" id="PTHR42991:SF1">
    <property type="entry name" value="ALDEHYDE DEHYDROGENASE"/>
    <property type="match status" value="1"/>
</dbReference>
<keyword evidence="2" id="KW-0560">Oxidoreductase</keyword>
<dbReference type="FunFam" id="3.40.309.10:FF:000009">
    <property type="entry name" value="Aldehyde dehydrogenase A"/>
    <property type="match status" value="1"/>
</dbReference>
<dbReference type="SUPFAM" id="SSF53720">
    <property type="entry name" value="ALDH-like"/>
    <property type="match status" value="1"/>
</dbReference>
<evidence type="ECO:0000256" key="1">
    <source>
        <dbReference type="ARBA" id="ARBA00009986"/>
    </source>
</evidence>
<gene>
    <name evidence="8" type="ORF">EV207_1771</name>
</gene>
<evidence type="ECO:0000256" key="2">
    <source>
        <dbReference type="ARBA" id="ARBA00023002"/>
    </source>
</evidence>
<organism evidence="8 9">
    <name type="scientific">Scopulibacillus darangshiensis</name>
    <dbReference type="NCBI Taxonomy" id="442528"/>
    <lineage>
        <taxon>Bacteria</taxon>
        <taxon>Bacillati</taxon>
        <taxon>Bacillota</taxon>
        <taxon>Bacilli</taxon>
        <taxon>Bacillales</taxon>
        <taxon>Sporolactobacillaceae</taxon>
        <taxon>Scopulibacillus</taxon>
    </lineage>
</organism>
<evidence type="ECO:0000256" key="5">
    <source>
        <dbReference type="ARBA" id="ARBA00066984"/>
    </source>
</evidence>
<dbReference type="InterPro" id="IPR051020">
    <property type="entry name" value="ALDH-related_metabolic_enz"/>
</dbReference>
<keyword evidence="9" id="KW-1185">Reference proteome</keyword>
<dbReference type="EC" id="1.2.1.97" evidence="5"/>
<reference evidence="8 9" key="1">
    <citation type="submission" date="2019-03" db="EMBL/GenBank/DDBJ databases">
        <title>Genomic Encyclopedia of Type Strains, Phase IV (KMG-IV): sequencing the most valuable type-strain genomes for metagenomic binning, comparative biology and taxonomic classification.</title>
        <authorList>
            <person name="Goeker M."/>
        </authorList>
    </citation>
    <scope>NUCLEOTIDE SEQUENCE [LARGE SCALE GENOMIC DNA]</scope>
    <source>
        <strain evidence="8 9">DSM 19377</strain>
    </source>
</reference>
<dbReference type="Gene3D" id="3.40.605.10">
    <property type="entry name" value="Aldehyde Dehydrogenase, Chain A, domain 1"/>
    <property type="match status" value="1"/>
</dbReference>
<comment type="catalytic activity">
    <reaction evidence="3">
        <text>(2S)-3-sulfolactaldehyde + NAD(+) + H2O = (2S)-3-sulfolactate + NADH + 2 H(+)</text>
        <dbReference type="Rhea" id="RHEA:47932"/>
        <dbReference type="ChEBI" id="CHEBI:15377"/>
        <dbReference type="ChEBI" id="CHEBI:15378"/>
        <dbReference type="ChEBI" id="CHEBI:57540"/>
        <dbReference type="ChEBI" id="CHEBI:57945"/>
        <dbReference type="ChEBI" id="CHEBI:61289"/>
        <dbReference type="ChEBI" id="CHEBI:90109"/>
        <dbReference type="EC" id="1.2.1.97"/>
    </reaction>
    <physiologicalReaction direction="left-to-right" evidence="3">
        <dbReference type="Rhea" id="RHEA:47933"/>
    </physiologicalReaction>
</comment>
<sequence length="479" mass="51584">MEKTATMKQNLFINGEWVGTPGVHRIYNKYNGELFAEVSESGEREVNDAIEAADLAFKRGAFSPENRYTVLAKASTLLVQHIDDLAGTIAIEGGKPIKDALAEVKRTANTFLLAAEEAKKLKGEIIPTQAAAGMDTRFIYTVKKPVGIVGAITPFNFPLNLVAHKVAPALAAGNPVIIKPASNTAVSALKLCELLEKAGVPKGYVQCVVGSGAVVGEQLLTDPRIAHYTFTGSPAVGKHIQETIGLRKVTLELGSNSATIVHKDANIASAAAKLAKMAFAHAGQICISVQRIFVHQSVQQQFMETFLKGVSQLKVGDPLDPNTDVGPMISEKEAERIEEWVNEAKQSGATILTGGYREGSMYYPTVITDAYKGMKVVDEEVFAPVVSVSTYDTIEEAIDMVNDSKYGLQAGIYTKDLSLSFKIPYLLDVGGVIINDTCCFRTDQMPYGGVKESGIGREGPAYAMEEMLETVTVVVNLEE</sequence>
<accession>A0A4R2N965</accession>
<dbReference type="InterPro" id="IPR016162">
    <property type="entry name" value="Ald_DH_N"/>
</dbReference>
<dbReference type="Pfam" id="PF00171">
    <property type="entry name" value="Aldedh"/>
    <property type="match status" value="1"/>
</dbReference>
<dbReference type="AlphaFoldDB" id="A0A4R2N965"/>
<dbReference type="Proteomes" id="UP000295416">
    <property type="component" value="Unassembled WGS sequence"/>
</dbReference>
<proteinExistence type="inferred from homology"/>
<comment type="function">
    <text evidence="4">Part of the sulfo-TAL (or sulfo-SFT) pathway, a D-sulfoquinovose degradation pathway that produces sulfolactate (SL). Catalyzes the oxidation of 3-sulfolactaldehyde (SLA) to sulfolactate (SL).</text>
</comment>
<dbReference type="GO" id="GO:0008911">
    <property type="term" value="F:lactaldehyde dehydrogenase (NAD+) activity"/>
    <property type="evidence" value="ECO:0007669"/>
    <property type="project" value="TreeGrafter"/>
</dbReference>
<comment type="caution">
    <text evidence="8">The sequence shown here is derived from an EMBL/GenBank/DDBJ whole genome shotgun (WGS) entry which is preliminary data.</text>
</comment>